<evidence type="ECO:0000313" key="2">
    <source>
        <dbReference type="Proteomes" id="UP000298030"/>
    </source>
</evidence>
<dbReference type="EMBL" id="QPFP01000004">
    <property type="protein sequence ID" value="TEB37664.1"/>
    <property type="molecule type" value="Genomic_DNA"/>
</dbReference>
<comment type="caution">
    <text evidence="1">The sequence shown here is derived from an EMBL/GenBank/DDBJ whole genome shotgun (WGS) entry which is preliminary data.</text>
</comment>
<gene>
    <name evidence="1" type="ORF">FA13DRAFT_929681</name>
</gene>
<proteinExistence type="predicted"/>
<organism evidence="1 2">
    <name type="scientific">Coprinellus micaceus</name>
    <name type="common">Glistening ink-cap mushroom</name>
    <name type="synonym">Coprinus micaceus</name>
    <dbReference type="NCBI Taxonomy" id="71717"/>
    <lineage>
        <taxon>Eukaryota</taxon>
        <taxon>Fungi</taxon>
        <taxon>Dikarya</taxon>
        <taxon>Basidiomycota</taxon>
        <taxon>Agaricomycotina</taxon>
        <taxon>Agaricomycetes</taxon>
        <taxon>Agaricomycetidae</taxon>
        <taxon>Agaricales</taxon>
        <taxon>Agaricineae</taxon>
        <taxon>Psathyrellaceae</taxon>
        <taxon>Coprinellus</taxon>
    </lineage>
</organism>
<dbReference type="AlphaFoldDB" id="A0A4Y7TUQ3"/>
<reference evidence="1 2" key="1">
    <citation type="journal article" date="2019" name="Nat. Ecol. Evol.">
        <title>Megaphylogeny resolves global patterns of mushroom evolution.</title>
        <authorList>
            <person name="Varga T."/>
            <person name="Krizsan K."/>
            <person name="Foldi C."/>
            <person name="Dima B."/>
            <person name="Sanchez-Garcia M."/>
            <person name="Sanchez-Ramirez S."/>
            <person name="Szollosi G.J."/>
            <person name="Szarkandi J.G."/>
            <person name="Papp V."/>
            <person name="Albert L."/>
            <person name="Andreopoulos W."/>
            <person name="Angelini C."/>
            <person name="Antonin V."/>
            <person name="Barry K.W."/>
            <person name="Bougher N.L."/>
            <person name="Buchanan P."/>
            <person name="Buyck B."/>
            <person name="Bense V."/>
            <person name="Catcheside P."/>
            <person name="Chovatia M."/>
            <person name="Cooper J."/>
            <person name="Damon W."/>
            <person name="Desjardin D."/>
            <person name="Finy P."/>
            <person name="Geml J."/>
            <person name="Haridas S."/>
            <person name="Hughes K."/>
            <person name="Justo A."/>
            <person name="Karasinski D."/>
            <person name="Kautmanova I."/>
            <person name="Kiss B."/>
            <person name="Kocsube S."/>
            <person name="Kotiranta H."/>
            <person name="LaButti K.M."/>
            <person name="Lechner B.E."/>
            <person name="Liimatainen K."/>
            <person name="Lipzen A."/>
            <person name="Lukacs Z."/>
            <person name="Mihaltcheva S."/>
            <person name="Morgado L.N."/>
            <person name="Niskanen T."/>
            <person name="Noordeloos M.E."/>
            <person name="Ohm R.A."/>
            <person name="Ortiz-Santana B."/>
            <person name="Ovrebo C."/>
            <person name="Racz N."/>
            <person name="Riley R."/>
            <person name="Savchenko A."/>
            <person name="Shiryaev A."/>
            <person name="Soop K."/>
            <person name="Spirin V."/>
            <person name="Szebenyi C."/>
            <person name="Tomsovsky M."/>
            <person name="Tulloss R.E."/>
            <person name="Uehling J."/>
            <person name="Grigoriev I.V."/>
            <person name="Vagvolgyi C."/>
            <person name="Papp T."/>
            <person name="Martin F.M."/>
            <person name="Miettinen O."/>
            <person name="Hibbett D.S."/>
            <person name="Nagy L.G."/>
        </authorList>
    </citation>
    <scope>NUCLEOTIDE SEQUENCE [LARGE SCALE GENOMIC DNA]</scope>
    <source>
        <strain evidence="1 2">FP101781</strain>
    </source>
</reference>
<dbReference type="OrthoDB" id="3064730at2759"/>
<keyword evidence="2" id="KW-1185">Reference proteome</keyword>
<dbReference type="Proteomes" id="UP000298030">
    <property type="component" value="Unassembled WGS sequence"/>
</dbReference>
<name>A0A4Y7TUQ3_COPMI</name>
<evidence type="ECO:0000313" key="1">
    <source>
        <dbReference type="EMBL" id="TEB37664.1"/>
    </source>
</evidence>
<accession>A0A4Y7TUQ3</accession>
<protein>
    <submittedName>
        <fullName evidence="1">Uncharacterized protein</fullName>
    </submittedName>
</protein>
<sequence length="200" mass="22269">MRRPSDSSCSTPLNAQQIWISFEKSRFQLGLLPESRSLRISYQGHTVYAHTSNVFQPLQEPIWSQRPGYRGSALKNEVKILSPMPIHPNSNRFSKILSHCGDSDGTIIPIGSSSNTRCEAEMPAQTETTTAGDGRLIIRPISPSTLIALTEPCLMDWCATVDSINIEEQEARDEDSYSFIPLELPPTLVRTANQQNGLHM</sequence>